<dbReference type="InterPro" id="IPR037026">
    <property type="entry name" value="Vgr_OB-fold_dom_sf"/>
</dbReference>
<organism evidence="2 3">
    <name type="scientific">Pedobacter cryoconitis</name>
    <dbReference type="NCBI Taxonomy" id="188932"/>
    <lineage>
        <taxon>Bacteria</taxon>
        <taxon>Pseudomonadati</taxon>
        <taxon>Bacteroidota</taxon>
        <taxon>Sphingobacteriia</taxon>
        <taxon>Sphingobacteriales</taxon>
        <taxon>Sphingobacteriaceae</taxon>
        <taxon>Pedobacter</taxon>
    </lineage>
</organism>
<proteinExistence type="predicted"/>
<dbReference type="Pfam" id="PF05954">
    <property type="entry name" value="Phage_GPD"/>
    <property type="match status" value="1"/>
</dbReference>
<dbReference type="Gene3D" id="3.55.50.10">
    <property type="entry name" value="Baseplate protein-like domains"/>
    <property type="match status" value="1"/>
</dbReference>
<dbReference type="OrthoDB" id="727155at2"/>
<name>A0A327RT36_9SPHI</name>
<dbReference type="AlphaFoldDB" id="A0A327RT36"/>
<sequence>MEINLIKEIHIGDKAISHFTSFSLKQKFNAHHYFELRFNHDQLGLPGLITLDDSRDFVGETLTASIGYLTETPQNFAGIVTKVELTQSNGYHGILIVSGYSPTILIDRGPDLGSYLAKSLNDIVSLATHDTPANDLRIVANASRKAPIDYVIQYRESDFEFLNRLSGEYYEWFFYDGVNLNFGKPDQQKEVSLFYGRDVHSLQYGMEVAPIKNKRFAYNPRQDEMLQSESTGQANGRSDLVHAINASNKIYSKTFNQPSSVRVDNGSDIKNQVDNEEKASISKLLKITGSGDNPQVALGSIVEITMSLKQGITFATESLGQFLITSLEHTIDERGHYTNKFEGLVSTTERIAVENYQRPNPDMQLADVLDNDDPQGQGRVKVKFKWACQTNDPTEWLRVMSPNAGTGETGVNRGFHVIPEKGDQVMISFEEGNIARPVVLGSVYHGKSGDSKGFKNSNTKGLTSRKGSALSFDDLAHGLFLGTSAANFVKIRNGSGMITTMAKNKVTIQTGDSIITMSHLGEISITGKNININGTESINVQSPKITIGNLVPPAPPEEGAPAPTEEEMANQKANPVPPITETLDFNAKTITVIGEDKLEATAKIVDLGDIKEGKTSVYGKAIDIDGIDEINLSSKIINSN</sequence>
<dbReference type="RefSeq" id="WP_111636506.1">
    <property type="nucleotide sequence ID" value="NZ_QLLR01000056.1"/>
</dbReference>
<dbReference type="InterPro" id="IPR006531">
    <property type="entry name" value="Gp5/Vgr_OB"/>
</dbReference>
<accession>A0A327RT36</accession>
<evidence type="ECO:0000313" key="3">
    <source>
        <dbReference type="Proteomes" id="UP000249754"/>
    </source>
</evidence>
<feature type="domain" description="Gp5/Type VI secretion system Vgr protein OB-fold" evidence="1">
    <location>
        <begin position="366"/>
        <end position="444"/>
    </location>
</feature>
<reference evidence="2 3" key="1">
    <citation type="submission" date="2018-06" db="EMBL/GenBank/DDBJ databases">
        <title>Genomic Encyclopedia of Archaeal and Bacterial Type Strains, Phase II (KMG-II): from individual species to whole genera.</title>
        <authorList>
            <person name="Goeker M."/>
        </authorList>
    </citation>
    <scope>NUCLEOTIDE SEQUENCE [LARGE SCALE GENOMIC DNA]</scope>
    <source>
        <strain evidence="2 3">DSM 14825</strain>
    </source>
</reference>
<dbReference type="EMBL" id="QLLR01000056">
    <property type="protein sequence ID" value="RAJ19949.1"/>
    <property type="molecule type" value="Genomic_DNA"/>
</dbReference>
<dbReference type="SUPFAM" id="SSF69255">
    <property type="entry name" value="gp5 N-terminal domain-like"/>
    <property type="match status" value="1"/>
</dbReference>
<evidence type="ECO:0000259" key="1">
    <source>
        <dbReference type="Pfam" id="PF04717"/>
    </source>
</evidence>
<evidence type="ECO:0000313" key="2">
    <source>
        <dbReference type="EMBL" id="RAJ19949.1"/>
    </source>
</evidence>
<dbReference type="Proteomes" id="UP000249754">
    <property type="component" value="Unassembled WGS sequence"/>
</dbReference>
<comment type="caution">
    <text evidence="2">The sequence shown here is derived from an EMBL/GenBank/DDBJ whole genome shotgun (WGS) entry which is preliminary data.</text>
</comment>
<dbReference type="Pfam" id="PF04717">
    <property type="entry name" value="Phage_base_V"/>
    <property type="match status" value="1"/>
</dbReference>
<gene>
    <name evidence="2" type="ORF">LY11_05245</name>
</gene>
<dbReference type="Gene3D" id="2.40.50.230">
    <property type="entry name" value="Gp5 N-terminal domain"/>
    <property type="match status" value="1"/>
</dbReference>
<protein>
    <submittedName>
        <fullName evidence="2">Uncharacterized protein involved in type VI secretion and phage assembly</fullName>
    </submittedName>
</protein>
<dbReference type="SUPFAM" id="SSF69279">
    <property type="entry name" value="Phage tail proteins"/>
    <property type="match status" value="1"/>
</dbReference>